<feature type="compositionally biased region" description="Basic and acidic residues" evidence="1">
    <location>
        <begin position="1"/>
        <end position="10"/>
    </location>
</feature>
<keyword evidence="2" id="KW-0472">Membrane</keyword>
<feature type="transmembrane region" description="Helical" evidence="2">
    <location>
        <begin position="75"/>
        <end position="97"/>
    </location>
</feature>
<dbReference type="Proteomes" id="UP000193689">
    <property type="component" value="Unassembled WGS sequence"/>
</dbReference>
<reference evidence="3 4" key="1">
    <citation type="submission" date="2016-07" db="EMBL/GenBank/DDBJ databases">
        <title>Pervasive Adenine N6-methylation of Active Genes in Fungi.</title>
        <authorList>
            <consortium name="DOE Joint Genome Institute"/>
            <person name="Mondo S.J."/>
            <person name="Dannebaum R.O."/>
            <person name="Kuo R.C."/>
            <person name="Labutti K."/>
            <person name="Haridas S."/>
            <person name="Kuo A."/>
            <person name="Salamov A."/>
            <person name="Ahrendt S.R."/>
            <person name="Lipzen A."/>
            <person name="Sullivan W."/>
            <person name="Andreopoulos W.B."/>
            <person name="Clum A."/>
            <person name="Lindquist E."/>
            <person name="Daum C."/>
            <person name="Ramamoorthy G.K."/>
            <person name="Gryganskyi A."/>
            <person name="Culley D."/>
            <person name="Magnuson J.K."/>
            <person name="James T.Y."/>
            <person name="O'Malley M.A."/>
            <person name="Stajich J.E."/>
            <person name="Spatafora J.W."/>
            <person name="Visel A."/>
            <person name="Grigoriev I.V."/>
        </authorList>
    </citation>
    <scope>NUCLEOTIDE SEQUENCE [LARGE SCALE GENOMIC DNA]</scope>
    <source>
        <strain evidence="3 4">CBS 129021</strain>
    </source>
</reference>
<dbReference type="GeneID" id="63777365"/>
<organism evidence="3 4">
    <name type="scientific">Pseudomassariella vexata</name>
    <dbReference type="NCBI Taxonomy" id="1141098"/>
    <lineage>
        <taxon>Eukaryota</taxon>
        <taxon>Fungi</taxon>
        <taxon>Dikarya</taxon>
        <taxon>Ascomycota</taxon>
        <taxon>Pezizomycotina</taxon>
        <taxon>Sordariomycetes</taxon>
        <taxon>Xylariomycetidae</taxon>
        <taxon>Amphisphaeriales</taxon>
        <taxon>Pseudomassariaceae</taxon>
        <taxon>Pseudomassariella</taxon>
    </lineage>
</organism>
<keyword evidence="2" id="KW-0812">Transmembrane</keyword>
<feature type="transmembrane region" description="Helical" evidence="2">
    <location>
        <begin position="144"/>
        <end position="168"/>
    </location>
</feature>
<evidence type="ECO:0000256" key="2">
    <source>
        <dbReference type="SAM" id="Phobius"/>
    </source>
</evidence>
<comment type="caution">
    <text evidence="3">The sequence shown here is derived from an EMBL/GenBank/DDBJ whole genome shotgun (WGS) entry which is preliminary data.</text>
</comment>
<dbReference type="EMBL" id="MCFJ01000016">
    <property type="protein sequence ID" value="ORY58495.1"/>
    <property type="molecule type" value="Genomic_DNA"/>
</dbReference>
<evidence type="ECO:0000256" key="1">
    <source>
        <dbReference type="SAM" id="MobiDB-lite"/>
    </source>
</evidence>
<name>A0A1Y2DI57_9PEZI</name>
<dbReference type="AlphaFoldDB" id="A0A1Y2DI57"/>
<keyword evidence="4" id="KW-1185">Reference proteome</keyword>
<gene>
    <name evidence="3" type="ORF">BCR38DRAFT_447478</name>
</gene>
<dbReference type="STRING" id="1141098.A0A1Y2DI57"/>
<dbReference type="RefSeq" id="XP_040711412.1">
    <property type="nucleotide sequence ID" value="XM_040861153.1"/>
</dbReference>
<feature type="compositionally biased region" description="Low complexity" evidence="1">
    <location>
        <begin position="16"/>
        <end position="41"/>
    </location>
</feature>
<feature type="transmembrane region" description="Helical" evidence="2">
    <location>
        <begin position="103"/>
        <end position="123"/>
    </location>
</feature>
<proteinExistence type="predicted"/>
<sequence length="311" mass="34151">MEQPRTEERAQNLAVTAPAPSQPQAQTEATQTTPTLSQAQVGQPQVPYQPYYYPAQPYNTARLIPFNKTWHRTKLIATSASIIFCVIILSLSLSTSLSSNYQSFFFSALWSGPFVILTGLWDASELITICARRKTANRGIHPGAHVGVDLCVWLAGVMCVIMQTTAYYDADFHYYSCDENTALLASRYLPIAKTILAFLGMLTLLHFGIFVRACVETNTRNRARGTVINGPVSYAQVPVPVYYPAPAPGVLGGQYQYPVVPQNVYMPAPASQGTPAMIEKTTGAESMLRNIHLAEYYAPSVPFVLSPTTKV</sequence>
<evidence type="ECO:0000313" key="3">
    <source>
        <dbReference type="EMBL" id="ORY58495.1"/>
    </source>
</evidence>
<accession>A0A1Y2DI57</accession>
<protein>
    <submittedName>
        <fullName evidence="3">Uncharacterized protein</fullName>
    </submittedName>
</protein>
<keyword evidence="2" id="KW-1133">Transmembrane helix</keyword>
<evidence type="ECO:0000313" key="4">
    <source>
        <dbReference type="Proteomes" id="UP000193689"/>
    </source>
</evidence>
<dbReference type="InParanoid" id="A0A1Y2DI57"/>
<feature type="region of interest" description="Disordered" evidence="1">
    <location>
        <begin position="1"/>
        <end position="41"/>
    </location>
</feature>
<feature type="transmembrane region" description="Helical" evidence="2">
    <location>
        <begin position="188"/>
        <end position="215"/>
    </location>
</feature>
<dbReference type="OrthoDB" id="5279542at2759"/>